<reference evidence="2" key="1">
    <citation type="submission" date="2014-09" db="EMBL/GenBank/DDBJ databases">
        <authorList>
            <person name="Magalhaes I.L.F."/>
            <person name="Oliveira U."/>
            <person name="Santos F.R."/>
            <person name="Vidigal T.H.D.A."/>
            <person name="Brescovit A.D."/>
            <person name="Santos A.J."/>
        </authorList>
    </citation>
    <scope>NUCLEOTIDE SEQUENCE</scope>
    <source>
        <tissue evidence="2">Shoot tissue taken approximately 20 cm above the soil surface</tissue>
    </source>
</reference>
<feature type="region of interest" description="Disordered" evidence="1">
    <location>
        <begin position="1"/>
        <end position="32"/>
    </location>
</feature>
<proteinExistence type="predicted"/>
<protein>
    <submittedName>
        <fullName evidence="2">Uncharacterized protein</fullName>
    </submittedName>
</protein>
<accession>A0A0A9GAI0</accession>
<dbReference type="AlphaFoldDB" id="A0A0A9GAI0"/>
<evidence type="ECO:0000256" key="1">
    <source>
        <dbReference type="SAM" id="MobiDB-lite"/>
    </source>
</evidence>
<reference evidence="2" key="2">
    <citation type="journal article" date="2015" name="Data Brief">
        <title>Shoot transcriptome of the giant reed, Arundo donax.</title>
        <authorList>
            <person name="Barrero R.A."/>
            <person name="Guerrero F.D."/>
            <person name="Moolhuijzen P."/>
            <person name="Goolsby J.A."/>
            <person name="Tidwell J."/>
            <person name="Bellgard S.E."/>
            <person name="Bellgard M.I."/>
        </authorList>
    </citation>
    <scope>NUCLEOTIDE SEQUENCE</scope>
    <source>
        <tissue evidence="2">Shoot tissue taken approximately 20 cm above the soil surface</tissue>
    </source>
</reference>
<dbReference type="EMBL" id="GBRH01180228">
    <property type="protein sequence ID" value="JAE17668.1"/>
    <property type="molecule type" value="Transcribed_RNA"/>
</dbReference>
<sequence>MLTATAPIRQRMSPATAHQLLQNSGGCFSGEC</sequence>
<evidence type="ECO:0000313" key="2">
    <source>
        <dbReference type="EMBL" id="JAE17668.1"/>
    </source>
</evidence>
<name>A0A0A9GAI0_ARUDO</name>
<organism evidence="2">
    <name type="scientific">Arundo donax</name>
    <name type="common">Giant reed</name>
    <name type="synonym">Donax arundinaceus</name>
    <dbReference type="NCBI Taxonomy" id="35708"/>
    <lineage>
        <taxon>Eukaryota</taxon>
        <taxon>Viridiplantae</taxon>
        <taxon>Streptophyta</taxon>
        <taxon>Embryophyta</taxon>
        <taxon>Tracheophyta</taxon>
        <taxon>Spermatophyta</taxon>
        <taxon>Magnoliopsida</taxon>
        <taxon>Liliopsida</taxon>
        <taxon>Poales</taxon>
        <taxon>Poaceae</taxon>
        <taxon>PACMAD clade</taxon>
        <taxon>Arundinoideae</taxon>
        <taxon>Arundineae</taxon>
        <taxon>Arundo</taxon>
    </lineage>
</organism>